<comment type="caution">
    <text evidence="3">The sequence shown here is derived from an EMBL/GenBank/DDBJ whole genome shotgun (WGS) entry which is preliminary data.</text>
</comment>
<evidence type="ECO:0000313" key="3">
    <source>
        <dbReference type="EMBL" id="RXH84250.1"/>
    </source>
</evidence>
<gene>
    <name evidence="3" type="ORF">DVH24_027149</name>
</gene>
<feature type="domain" description="BSD" evidence="2">
    <location>
        <begin position="176"/>
        <end position="228"/>
    </location>
</feature>
<dbReference type="PROSITE" id="PS50858">
    <property type="entry name" value="BSD"/>
    <property type="match status" value="1"/>
</dbReference>
<feature type="compositionally biased region" description="Basic and acidic residues" evidence="1">
    <location>
        <begin position="336"/>
        <end position="345"/>
    </location>
</feature>
<dbReference type="InterPro" id="IPR051494">
    <property type="entry name" value="BSD_domain-containing"/>
</dbReference>
<dbReference type="SMART" id="SM00751">
    <property type="entry name" value="BSD"/>
    <property type="match status" value="1"/>
</dbReference>
<dbReference type="AlphaFoldDB" id="A0A498IM27"/>
<dbReference type="GO" id="GO:0005737">
    <property type="term" value="C:cytoplasm"/>
    <property type="evidence" value="ECO:0007669"/>
    <property type="project" value="TreeGrafter"/>
</dbReference>
<dbReference type="InterPro" id="IPR005607">
    <property type="entry name" value="BSD_dom"/>
</dbReference>
<dbReference type="PANTHER" id="PTHR16019:SF5">
    <property type="entry name" value="BSD DOMAIN-CONTAINING PROTEIN 1"/>
    <property type="match status" value="1"/>
</dbReference>
<feature type="compositionally biased region" description="Basic and acidic residues" evidence="1">
    <location>
        <begin position="448"/>
        <end position="495"/>
    </location>
</feature>
<reference evidence="3 4" key="1">
    <citation type="submission" date="2018-10" db="EMBL/GenBank/DDBJ databases">
        <title>A high-quality apple genome assembly.</title>
        <authorList>
            <person name="Hu J."/>
        </authorList>
    </citation>
    <scope>NUCLEOTIDE SEQUENCE [LARGE SCALE GENOMIC DNA]</scope>
    <source>
        <strain evidence="4">cv. HFTH1</strain>
        <tissue evidence="3">Young leaf</tissue>
    </source>
</reference>
<organism evidence="3 4">
    <name type="scientific">Malus domestica</name>
    <name type="common">Apple</name>
    <name type="synonym">Pyrus malus</name>
    <dbReference type="NCBI Taxonomy" id="3750"/>
    <lineage>
        <taxon>Eukaryota</taxon>
        <taxon>Viridiplantae</taxon>
        <taxon>Streptophyta</taxon>
        <taxon>Embryophyta</taxon>
        <taxon>Tracheophyta</taxon>
        <taxon>Spermatophyta</taxon>
        <taxon>Magnoliopsida</taxon>
        <taxon>eudicotyledons</taxon>
        <taxon>Gunneridae</taxon>
        <taxon>Pentapetalae</taxon>
        <taxon>rosids</taxon>
        <taxon>fabids</taxon>
        <taxon>Rosales</taxon>
        <taxon>Rosaceae</taxon>
        <taxon>Amygdaloideae</taxon>
        <taxon>Maleae</taxon>
        <taxon>Malus</taxon>
    </lineage>
</organism>
<feature type="compositionally biased region" description="Basic and acidic residues" evidence="1">
    <location>
        <begin position="31"/>
        <end position="40"/>
    </location>
</feature>
<dbReference type="EMBL" id="RDQH01000337">
    <property type="protein sequence ID" value="RXH84250.1"/>
    <property type="molecule type" value="Genomic_DNA"/>
</dbReference>
<dbReference type="PANTHER" id="PTHR16019">
    <property type="entry name" value="SYNAPSE-ASSOCIATED PROTEIN"/>
    <property type="match status" value="1"/>
</dbReference>
<dbReference type="Pfam" id="PF03909">
    <property type="entry name" value="BSD"/>
    <property type="match status" value="1"/>
</dbReference>
<protein>
    <recommendedName>
        <fullName evidence="2">BSD domain-containing protein</fullName>
    </recommendedName>
</protein>
<feature type="compositionally biased region" description="Acidic residues" evidence="1">
    <location>
        <begin position="515"/>
        <end position="530"/>
    </location>
</feature>
<keyword evidence="4" id="KW-1185">Reference proteome</keyword>
<dbReference type="SUPFAM" id="SSF140383">
    <property type="entry name" value="BSD domain-like"/>
    <property type="match status" value="1"/>
</dbReference>
<feature type="compositionally biased region" description="Acidic residues" evidence="1">
    <location>
        <begin position="560"/>
        <end position="580"/>
    </location>
</feature>
<feature type="compositionally biased region" description="Polar residues" evidence="1">
    <location>
        <begin position="41"/>
        <end position="51"/>
    </location>
</feature>
<dbReference type="Gene3D" id="1.10.3970.10">
    <property type="entry name" value="BSD domain"/>
    <property type="match status" value="1"/>
</dbReference>
<evidence type="ECO:0000313" key="4">
    <source>
        <dbReference type="Proteomes" id="UP000290289"/>
    </source>
</evidence>
<name>A0A498IM27_MALDO</name>
<feature type="region of interest" description="Disordered" evidence="1">
    <location>
        <begin position="332"/>
        <end position="391"/>
    </location>
</feature>
<accession>A0A498IM27</accession>
<evidence type="ECO:0000259" key="2">
    <source>
        <dbReference type="PROSITE" id="PS50858"/>
    </source>
</evidence>
<evidence type="ECO:0000256" key="1">
    <source>
        <dbReference type="SAM" id="MobiDB-lite"/>
    </source>
</evidence>
<feature type="region of interest" description="Disordered" evidence="1">
    <location>
        <begin position="1"/>
        <end position="58"/>
    </location>
</feature>
<proteinExistence type="predicted"/>
<feature type="compositionally biased region" description="Basic and acidic residues" evidence="1">
    <location>
        <begin position="353"/>
        <end position="391"/>
    </location>
</feature>
<dbReference type="Proteomes" id="UP000290289">
    <property type="component" value="Chromosome 11"/>
</dbReference>
<sequence length="580" mass="63029">MNFFKSVFSDDPDPPNPESESESETGSHNNLEQEHADPKSPRTQPSPNPTGNTGGWMFGDLIKTLSTRSESVIETYRRDLQEFGLGLKKEIEVAQGSLETVGHVIDEFGNTVLQGTAQILAGDESDSSDAKDQGFSSQQSLNSKRYSRFDAQVRAIQGDASTYCEEPEDLDDFGKWQSGFDLEEKGEEIERLLEENGAMEGIYKSVVPNSIDHESFWCRYFYRVYKLRQAEDARVNLVKRAISIEEDEDLSWDVDDDEYDDNVNNVVLKANSAKSTQVAAESSGKDGIVEDLKVGNEVGEKSSNNVGEGSCVVEEVNVASKKDDLAANSELVSKGSEQKVVKEESSSVGESQIVEKKGNDVELSGDKGSEKKMQVEGDSEKKDLPSKLEEKGVVEGKKNVAAGKGSVVEEANVASKKDDLAANSELVNKVSEQKVVKEESSSVGESQIVEKKGNDVELSGGKESEKKMQVERDSAKKDVPSKLEEKAVVEGKKNGAAESGKGNDVPAVSIKSSTPEEEDLGWDEIEDLSSIDDKEVGHGGGSGSPANKAELRKRLSTAAAEEEEDLSWDIEDDDDVPAQA</sequence>
<feature type="region of interest" description="Disordered" evidence="1">
    <location>
        <begin position="432"/>
        <end position="580"/>
    </location>
</feature>
<dbReference type="InterPro" id="IPR035925">
    <property type="entry name" value="BSD_dom_sf"/>
</dbReference>